<keyword evidence="8" id="KW-0503">Monooxygenase</keyword>
<dbReference type="InterPro" id="IPR036188">
    <property type="entry name" value="FAD/NAD-bd_sf"/>
</dbReference>
<dbReference type="AlphaFoldDB" id="A0A9R0XDH0"/>
<dbReference type="Proteomes" id="UP000324705">
    <property type="component" value="Chromosome 5B"/>
</dbReference>
<evidence type="ECO:0000256" key="1">
    <source>
        <dbReference type="ARBA" id="ARBA00001974"/>
    </source>
</evidence>
<evidence type="ECO:0000313" key="10">
    <source>
        <dbReference type="EMBL" id="VAI34557.1"/>
    </source>
</evidence>
<evidence type="ECO:0000256" key="2">
    <source>
        <dbReference type="ARBA" id="ARBA00009183"/>
    </source>
</evidence>
<dbReference type="PRINTS" id="PR00370">
    <property type="entry name" value="FMOXYGENASE"/>
</dbReference>
<sequence length="512" mass="56010">MGIGVNKSPLSGPDSDHHHHRPIVMAAGDGEPDPAVQQRPQLQSKKVCVVGGGMAGLAAARELRREGHAVTVMEQSGDVGGQWLYDPTTTHGVVPSSAYACLRLRTPREAMSFSDFQFLPRDGPSRDPRRFPGHREVHFYLRDFCAAFGLMDAVRLNTRVVRVAPTSTTTRQRQWAVRSVRLLGGPDDDARVEEEEEVVFDAVVVATGQYSHPMLPSDIEGVGEWRRRQLHSHLYRTPEPFRGEAVVVVGCGDSGTDIALDLRRVAREVHLAASSEGATPAVSRMVANHGDVLRLHPRARRLHADGRVSFADGSSVVADTVIFCTGYGYSFPFLDTGGAVAVGDDGCVVGPLFEHVFPPSLAPSLSFVGVARKVLVPWFVEAQARWVAQALSGRRALPTEAEMLRSVDEHFRAREAAGVPRKHTHHHIGGIDKMIEFMEEYGGLTPMEDWKEELLLSSMASMCDDLETFRDRANDGENVRKGLQGWRGGLDAQAQYKTMDAAAEADGLAIDD</sequence>
<dbReference type="EMBL" id="LT934120">
    <property type="protein sequence ID" value="VAI34557.1"/>
    <property type="molecule type" value="Genomic_DNA"/>
</dbReference>
<keyword evidence="6 8" id="KW-0560">Oxidoreductase</keyword>
<name>A0A9R0XDH0_TRITD</name>
<dbReference type="EC" id="1.-.-.-" evidence="8"/>
<keyword evidence="11" id="KW-1185">Reference proteome</keyword>
<dbReference type="GO" id="GO:0004499">
    <property type="term" value="F:N,N-dimethylaniline monooxygenase activity"/>
    <property type="evidence" value="ECO:0007669"/>
    <property type="project" value="InterPro"/>
</dbReference>
<dbReference type="SUPFAM" id="SSF51905">
    <property type="entry name" value="FAD/NAD(P)-binding domain"/>
    <property type="match status" value="2"/>
</dbReference>
<evidence type="ECO:0000256" key="5">
    <source>
        <dbReference type="ARBA" id="ARBA00022857"/>
    </source>
</evidence>
<evidence type="ECO:0000313" key="11">
    <source>
        <dbReference type="Proteomes" id="UP000324705"/>
    </source>
</evidence>
<protein>
    <recommendedName>
        <fullName evidence="8">Flavin-containing monooxygenase</fullName>
        <ecNumber evidence="8">1.-.-.-</ecNumber>
    </recommendedName>
</protein>
<keyword evidence="4 8" id="KW-0274">FAD</keyword>
<feature type="region of interest" description="Disordered" evidence="9">
    <location>
        <begin position="1"/>
        <end position="37"/>
    </location>
</feature>
<comment type="cofactor">
    <cofactor evidence="1 8">
        <name>FAD</name>
        <dbReference type="ChEBI" id="CHEBI:57692"/>
    </cofactor>
</comment>
<dbReference type="PANTHER" id="PTHR23023">
    <property type="entry name" value="DIMETHYLANILINE MONOOXYGENASE"/>
    <property type="match status" value="1"/>
</dbReference>
<dbReference type="GO" id="GO:0050660">
    <property type="term" value="F:flavin adenine dinucleotide binding"/>
    <property type="evidence" value="ECO:0007669"/>
    <property type="project" value="InterPro"/>
</dbReference>
<organism evidence="10 11">
    <name type="scientific">Triticum turgidum subsp. durum</name>
    <name type="common">Durum wheat</name>
    <name type="synonym">Triticum durum</name>
    <dbReference type="NCBI Taxonomy" id="4567"/>
    <lineage>
        <taxon>Eukaryota</taxon>
        <taxon>Viridiplantae</taxon>
        <taxon>Streptophyta</taxon>
        <taxon>Embryophyta</taxon>
        <taxon>Tracheophyta</taxon>
        <taxon>Spermatophyta</taxon>
        <taxon>Magnoliopsida</taxon>
        <taxon>Liliopsida</taxon>
        <taxon>Poales</taxon>
        <taxon>Poaceae</taxon>
        <taxon>BOP clade</taxon>
        <taxon>Pooideae</taxon>
        <taxon>Triticodae</taxon>
        <taxon>Triticeae</taxon>
        <taxon>Triticinae</taxon>
        <taxon>Triticum</taxon>
    </lineage>
</organism>
<keyword evidence="3 8" id="KW-0285">Flavoprotein</keyword>
<gene>
    <name evidence="10" type="ORF">TRITD_5Bv1G163210</name>
</gene>
<evidence type="ECO:0000256" key="9">
    <source>
        <dbReference type="SAM" id="MobiDB-lite"/>
    </source>
</evidence>
<accession>A0A9R0XDH0</accession>
<dbReference type="Gramene" id="TRITD5Bv1G163210.1">
    <property type="protein sequence ID" value="TRITD5Bv1G163210.1"/>
    <property type="gene ID" value="TRITD5Bv1G163210"/>
</dbReference>
<evidence type="ECO:0000256" key="8">
    <source>
        <dbReference type="RuleBase" id="RU361177"/>
    </source>
</evidence>
<evidence type="ECO:0000256" key="3">
    <source>
        <dbReference type="ARBA" id="ARBA00022630"/>
    </source>
</evidence>
<dbReference type="Pfam" id="PF00743">
    <property type="entry name" value="FMO-like"/>
    <property type="match status" value="2"/>
</dbReference>
<dbReference type="InterPro" id="IPR020946">
    <property type="entry name" value="Flavin_mOase-like"/>
</dbReference>
<comment type="similarity">
    <text evidence="2 8">Belongs to the FMO family.</text>
</comment>
<keyword evidence="5" id="KW-0521">NADP</keyword>
<dbReference type="FunFam" id="3.50.50.60:FF:000147">
    <property type="entry name" value="Flavin-containing monooxygenase"/>
    <property type="match status" value="1"/>
</dbReference>
<evidence type="ECO:0000256" key="4">
    <source>
        <dbReference type="ARBA" id="ARBA00022827"/>
    </source>
</evidence>
<reference evidence="10 11" key="1">
    <citation type="submission" date="2017-09" db="EMBL/GenBank/DDBJ databases">
        <authorList>
            <consortium name="International Durum Wheat Genome Sequencing Consortium (IDWGSC)"/>
            <person name="Milanesi L."/>
        </authorList>
    </citation>
    <scope>NUCLEOTIDE SEQUENCE [LARGE SCALE GENOMIC DNA]</scope>
    <source>
        <strain evidence="11">cv. Svevo</strain>
    </source>
</reference>
<evidence type="ECO:0000256" key="6">
    <source>
        <dbReference type="ARBA" id="ARBA00023002"/>
    </source>
</evidence>
<dbReference type="Gene3D" id="3.50.50.60">
    <property type="entry name" value="FAD/NAD(P)-binding domain"/>
    <property type="match status" value="2"/>
</dbReference>
<comment type="function">
    <text evidence="7">Catalyzes the conversion of methylthioalkyl glucosinolates of any chain length into methylsulfinylalkyl glucosinolates.</text>
</comment>
<proteinExistence type="inferred from homology"/>
<dbReference type="InterPro" id="IPR050346">
    <property type="entry name" value="FMO-like"/>
</dbReference>
<dbReference type="GO" id="GO:0050661">
    <property type="term" value="F:NADP binding"/>
    <property type="evidence" value="ECO:0007669"/>
    <property type="project" value="InterPro"/>
</dbReference>
<evidence type="ECO:0000256" key="7">
    <source>
        <dbReference type="ARBA" id="ARBA00058243"/>
    </source>
</evidence>
<dbReference type="InterPro" id="IPR000960">
    <property type="entry name" value="Flavin_mOase"/>
</dbReference>